<organism evidence="6 7">
    <name type="scientific">Candidatus Adlerbacteria bacterium RIFCSPHIGHO2_12_FULL_53_18</name>
    <dbReference type="NCBI Taxonomy" id="1797242"/>
    <lineage>
        <taxon>Bacteria</taxon>
        <taxon>Candidatus Adleribacteriota</taxon>
    </lineage>
</organism>
<evidence type="ECO:0000256" key="1">
    <source>
        <dbReference type="ARBA" id="ARBA00006295"/>
    </source>
</evidence>
<dbReference type="Pfam" id="PF23552">
    <property type="entry name" value="ParB_C"/>
    <property type="match status" value="1"/>
</dbReference>
<feature type="compositionally biased region" description="Basic and acidic residues" evidence="4">
    <location>
        <begin position="298"/>
        <end position="309"/>
    </location>
</feature>
<dbReference type="AlphaFoldDB" id="A0A1F4XSL0"/>
<keyword evidence="3" id="KW-0238">DNA-binding</keyword>
<evidence type="ECO:0000313" key="7">
    <source>
        <dbReference type="Proteomes" id="UP000178091"/>
    </source>
</evidence>
<feature type="region of interest" description="Disordered" evidence="4">
    <location>
        <begin position="274"/>
        <end position="320"/>
    </location>
</feature>
<evidence type="ECO:0000256" key="2">
    <source>
        <dbReference type="ARBA" id="ARBA00022829"/>
    </source>
</evidence>
<dbReference type="FunFam" id="3.90.1530.30:FF:000001">
    <property type="entry name" value="Chromosome partitioning protein ParB"/>
    <property type="match status" value="1"/>
</dbReference>
<dbReference type="InterPro" id="IPR036086">
    <property type="entry name" value="ParB/Sulfiredoxin_sf"/>
</dbReference>
<dbReference type="NCBIfam" id="TIGR00180">
    <property type="entry name" value="parB_part"/>
    <property type="match status" value="1"/>
</dbReference>
<dbReference type="InterPro" id="IPR003115">
    <property type="entry name" value="ParB_N"/>
</dbReference>
<dbReference type="InterPro" id="IPR004437">
    <property type="entry name" value="ParB/RepB/Spo0J"/>
</dbReference>
<gene>
    <name evidence="6" type="ORF">A3F55_02410</name>
</gene>
<protein>
    <recommendedName>
        <fullName evidence="5">ParB-like N-terminal domain-containing protein</fullName>
    </recommendedName>
</protein>
<dbReference type="InterPro" id="IPR057240">
    <property type="entry name" value="ParB_dimer_C"/>
</dbReference>
<dbReference type="Gene3D" id="3.90.1530.30">
    <property type="match status" value="1"/>
</dbReference>
<evidence type="ECO:0000256" key="3">
    <source>
        <dbReference type="ARBA" id="ARBA00023125"/>
    </source>
</evidence>
<dbReference type="SUPFAM" id="SSF110849">
    <property type="entry name" value="ParB/Sulfiredoxin"/>
    <property type="match status" value="1"/>
</dbReference>
<keyword evidence="2" id="KW-0159">Chromosome partition</keyword>
<dbReference type="Proteomes" id="UP000178091">
    <property type="component" value="Unassembled WGS sequence"/>
</dbReference>
<dbReference type="EMBL" id="MEWW01000010">
    <property type="protein sequence ID" value="OGC84697.1"/>
    <property type="molecule type" value="Genomic_DNA"/>
</dbReference>
<dbReference type="PANTHER" id="PTHR33375:SF1">
    <property type="entry name" value="CHROMOSOME-PARTITIONING PROTEIN PARB-RELATED"/>
    <property type="match status" value="1"/>
</dbReference>
<comment type="caution">
    <text evidence="6">The sequence shown here is derived from an EMBL/GenBank/DDBJ whole genome shotgun (WGS) entry which is preliminary data.</text>
</comment>
<evidence type="ECO:0000256" key="4">
    <source>
        <dbReference type="SAM" id="MobiDB-lite"/>
    </source>
</evidence>
<feature type="compositionally biased region" description="Polar residues" evidence="4">
    <location>
        <begin position="310"/>
        <end position="320"/>
    </location>
</feature>
<dbReference type="InterPro" id="IPR050336">
    <property type="entry name" value="Chromosome_partition/occlusion"/>
</dbReference>
<dbReference type="Pfam" id="PF17762">
    <property type="entry name" value="HTH_ParB"/>
    <property type="match status" value="1"/>
</dbReference>
<name>A0A1F4XSL0_9BACT</name>
<dbReference type="CDD" id="cd16393">
    <property type="entry name" value="SPO0J_N"/>
    <property type="match status" value="1"/>
</dbReference>
<dbReference type="GO" id="GO:0005694">
    <property type="term" value="C:chromosome"/>
    <property type="evidence" value="ECO:0007669"/>
    <property type="project" value="TreeGrafter"/>
</dbReference>
<dbReference type="Gene3D" id="1.10.10.2830">
    <property type="match status" value="1"/>
</dbReference>
<accession>A0A1F4XSL0</accession>
<dbReference type="GO" id="GO:0003677">
    <property type="term" value="F:DNA binding"/>
    <property type="evidence" value="ECO:0007669"/>
    <property type="project" value="UniProtKB-KW"/>
</dbReference>
<evidence type="ECO:0000259" key="5">
    <source>
        <dbReference type="SMART" id="SM00470"/>
    </source>
</evidence>
<dbReference type="FunFam" id="1.10.10.2830:FF:000001">
    <property type="entry name" value="Chromosome partitioning protein ParB"/>
    <property type="match status" value="1"/>
</dbReference>
<feature type="domain" description="ParB-like N-terminal" evidence="5">
    <location>
        <begin position="10"/>
        <end position="110"/>
    </location>
</feature>
<sequence length="320" mass="36311">MAGFYNNAIFWVEVDKIKPNPFQPRREFDEDKLNDLARSVRQYGILQPLTVNRQEVQKPDGGIATEYELVAGERRLRAAKIAGLATVPTLIREVDDDDKTKLELAIIENLQREDLNPMDRATAFNRLHDEFGFKHGQIAEKIGKSREYVANTVRLLMMPPEMQQALTDGKISEGHSRPLLMLIDRPAEQQTLFKEIMLKKLTVRDSENIARRIAVDRVRKKEYLFSPEVLEMERDLATALGTRVVIEPKDKGGKLSIDYMTEEDLRALFAALQARATGTSPESQEQKPSDTAAPDTPVDDRPAEEKTIDENTFNPSSFSI</sequence>
<proteinExistence type="inferred from homology"/>
<dbReference type="GO" id="GO:0007059">
    <property type="term" value="P:chromosome segregation"/>
    <property type="evidence" value="ECO:0007669"/>
    <property type="project" value="UniProtKB-KW"/>
</dbReference>
<dbReference type="Pfam" id="PF02195">
    <property type="entry name" value="ParB_N"/>
    <property type="match status" value="1"/>
</dbReference>
<reference evidence="6 7" key="1">
    <citation type="journal article" date="2016" name="Nat. Commun.">
        <title>Thousands of microbial genomes shed light on interconnected biogeochemical processes in an aquifer system.</title>
        <authorList>
            <person name="Anantharaman K."/>
            <person name="Brown C.T."/>
            <person name="Hug L.A."/>
            <person name="Sharon I."/>
            <person name="Castelle C.J."/>
            <person name="Probst A.J."/>
            <person name="Thomas B.C."/>
            <person name="Singh A."/>
            <person name="Wilkins M.J."/>
            <person name="Karaoz U."/>
            <person name="Brodie E.L."/>
            <person name="Williams K.H."/>
            <person name="Hubbard S.S."/>
            <person name="Banfield J.F."/>
        </authorList>
    </citation>
    <scope>NUCLEOTIDE SEQUENCE [LARGE SCALE GENOMIC DNA]</scope>
</reference>
<dbReference type="SUPFAM" id="SSF109709">
    <property type="entry name" value="KorB DNA-binding domain-like"/>
    <property type="match status" value="1"/>
</dbReference>
<evidence type="ECO:0000313" key="6">
    <source>
        <dbReference type="EMBL" id="OGC84697.1"/>
    </source>
</evidence>
<dbReference type="InterPro" id="IPR041468">
    <property type="entry name" value="HTH_ParB/Spo0J"/>
</dbReference>
<dbReference type="PANTHER" id="PTHR33375">
    <property type="entry name" value="CHROMOSOME-PARTITIONING PROTEIN PARB-RELATED"/>
    <property type="match status" value="1"/>
</dbReference>
<dbReference type="SMART" id="SM00470">
    <property type="entry name" value="ParB"/>
    <property type="match status" value="1"/>
</dbReference>
<comment type="similarity">
    <text evidence="1">Belongs to the ParB family.</text>
</comment>